<name>A0ABS2W4Z4_9GAMM</name>
<organism evidence="3 4">
    <name type="scientific">Amphritea pacifica</name>
    <dbReference type="NCBI Taxonomy" id="2811233"/>
    <lineage>
        <taxon>Bacteria</taxon>
        <taxon>Pseudomonadati</taxon>
        <taxon>Pseudomonadota</taxon>
        <taxon>Gammaproteobacteria</taxon>
        <taxon>Oceanospirillales</taxon>
        <taxon>Oceanospirillaceae</taxon>
        <taxon>Amphritea</taxon>
    </lineage>
</organism>
<dbReference type="PROSITE" id="PS00552">
    <property type="entry name" value="HTH_MERR_1"/>
    <property type="match status" value="1"/>
</dbReference>
<protein>
    <submittedName>
        <fullName evidence="3">MerR family transcriptional regulator</fullName>
    </submittedName>
</protein>
<evidence type="ECO:0000313" key="4">
    <source>
        <dbReference type="Proteomes" id="UP000760472"/>
    </source>
</evidence>
<dbReference type="SMART" id="SM00422">
    <property type="entry name" value="HTH_MERR"/>
    <property type="match status" value="1"/>
</dbReference>
<gene>
    <name evidence="3" type="ORF">JW498_05370</name>
</gene>
<dbReference type="PROSITE" id="PS50937">
    <property type="entry name" value="HTH_MERR_2"/>
    <property type="match status" value="1"/>
</dbReference>
<evidence type="ECO:0000256" key="1">
    <source>
        <dbReference type="ARBA" id="ARBA00023125"/>
    </source>
</evidence>
<keyword evidence="4" id="KW-1185">Reference proteome</keyword>
<dbReference type="PANTHER" id="PTHR30204:SF98">
    <property type="entry name" value="HTH-TYPE TRANSCRIPTIONAL REGULATOR ADHR"/>
    <property type="match status" value="1"/>
</dbReference>
<keyword evidence="1" id="KW-0238">DNA-binding</keyword>
<dbReference type="Proteomes" id="UP000760472">
    <property type="component" value="Unassembled WGS sequence"/>
</dbReference>
<dbReference type="InterPro" id="IPR047057">
    <property type="entry name" value="MerR_fam"/>
</dbReference>
<dbReference type="Pfam" id="PF13411">
    <property type="entry name" value="MerR_1"/>
    <property type="match status" value="1"/>
</dbReference>
<comment type="caution">
    <text evidence="3">The sequence shown here is derived from an EMBL/GenBank/DDBJ whole genome shotgun (WGS) entry which is preliminary data.</text>
</comment>
<dbReference type="Gene3D" id="1.10.1660.10">
    <property type="match status" value="1"/>
</dbReference>
<dbReference type="SUPFAM" id="SSF46955">
    <property type="entry name" value="Putative DNA-binding domain"/>
    <property type="match status" value="1"/>
</dbReference>
<dbReference type="RefSeq" id="WP_205210642.1">
    <property type="nucleotide sequence ID" value="NZ_JAFFZO010000016.1"/>
</dbReference>
<dbReference type="InterPro" id="IPR000551">
    <property type="entry name" value="MerR-type_HTH_dom"/>
</dbReference>
<dbReference type="InterPro" id="IPR009061">
    <property type="entry name" value="DNA-bd_dom_put_sf"/>
</dbReference>
<dbReference type="CDD" id="cd01109">
    <property type="entry name" value="HTH_YyaN"/>
    <property type="match status" value="1"/>
</dbReference>
<feature type="domain" description="HTH merR-type" evidence="2">
    <location>
        <begin position="1"/>
        <end position="69"/>
    </location>
</feature>
<evidence type="ECO:0000259" key="2">
    <source>
        <dbReference type="PROSITE" id="PS50937"/>
    </source>
</evidence>
<evidence type="ECO:0000313" key="3">
    <source>
        <dbReference type="EMBL" id="MBN0986783.1"/>
    </source>
</evidence>
<dbReference type="EMBL" id="JAFFZP010000005">
    <property type="protein sequence ID" value="MBN0986783.1"/>
    <property type="molecule type" value="Genomic_DNA"/>
</dbReference>
<dbReference type="PANTHER" id="PTHR30204">
    <property type="entry name" value="REDOX-CYCLING DRUG-SENSING TRANSCRIPTIONAL ACTIVATOR SOXR"/>
    <property type="match status" value="1"/>
</dbReference>
<accession>A0ABS2W4Z4</accession>
<reference evidence="3 4" key="1">
    <citation type="submission" date="2021-02" db="EMBL/GenBank/DDBJ databases">
        <title>A novel species of genus Amphritea isolated from a fishpond in China.</title>
        <authorList>
            <person name="Lu H."/>
        </authorList>
    </citation>
    <scope>NUCLEOTIDE SEQUENCE [LARGE SCALE GENOMIC DNA]</scope>
    <source>
        <strain evidence="3 4">RP18W</strain>
    </source>
</reference>
<sequence length="117" mass="13694">MNIAKFSALTGLSSHTLRYYEKIGLLANISRDASGHRRYSSKDVEWVRFINRLKDTGMPLAEIRHYAELREAGDATFDNRCHLLERHRDALKLRLQREQEHLQALDAKIAYYQSHKP</sequence>
<dbReference type="PRINTS" id="PR00040">
    <property type="entry name" value="HTHMERR"/>
</dbReference>
<proteinExistence type="predicted"/>